<accession>A0A976N173</accession>
<organism evidence="2">
    <name type="scientific">Sigmofec virus UA08Rod_6404</name>
    <dbReference type="NCBI Taxonomy" id="2929229"/>
    <lineage>
        <taxon>Viruses</taxon>
        <taxon>Monodnaviria</taxon>
        <taxon>Sangervirae</taxon>
        <taxon>Phixviricota</taxon>
        <taxon>Malgrandaviricetes</taxon>
        <taxon>Petitvirales</taxon>
        <taxon>Microviridae</taxon>
    </lineage>
</organism>
<proteinExistence type="predicted"/>
<feature type="domain" description="Replication-associated protein ORF2/G2P" evidence="1">
    <location>
        <begin position="49"/>
        <end position="161"/>
    </location>
</feature>
<name>A0A976N173_9VIRU</name>
<evidence type="ECO:0000259" key="1">
    <source>
        <dbReference type="Pfam" id="PF23343"/>
    </source>
</evidence>
<dbReference type="Pfam" id="PF23343">
    <property type="entry name" value="REP_ORF2-G2P"/>
    <property type="match status" value="1"/>
</dbReference>
<evidence type="ECO:0000313" key="2">
    <source>
        <dbReference type="EMBL" id="UPW40870.1"/>
    </source>
</evidence>
<dbReference type="InterPro" id="IPR056906">
    <property type="entry name" value="ORF2/G2P_dom"/>
</dbReference>
<dbReference type="EMBL" id="OM869510">
    <property type="protein sequence ID" value="UPW40870.1"/>
    <property type="molecule type" value="Genomic_DNA"/>
</dbReference>
<protein>
    <submittedName>
        <fullName evidence="2">Replication initiator protein</fullName>
    </submittedName>
</protein>
<sequence>MSCLHPIGITRHGERVFVPCGRCLSCQSSRANQWQVRLEFENRVAAQSYFLTLTYAEEYVPKKEVDGKILNVLNFRDIQLYIKRLRRSLQYAGYTGKVRYFFVGEYGPETLRPHYHGILFFSKSLDLKQYKTLVYEKWHLGFKKINIATPGRFRYCISYVTFKSSLPKEYIVARPRVLCSQYCGLEYFYRFYLDYYKKQIGYLPLNRKLPGIHLSGCYTYRLPDYFKNKIFTNVEKATVRIYRENDFRLRRQEEIKRNILHVRNLRLNNNNHEKHSKTNLDKFYYFGRFVDTRTLICEEEEKLRKRDKLLKNRVI</sequence>
<reference evidence="2" key="1">
    <citation type="submission" date="2022-02" db="EMBL/GenBank/DDBJ databases">
        <title>Towards deciphering the DNA virus diversity associated with rodent species in the families Cricetidae and Heteromyidae.</title>
        <authorList>
            <person name="Lund M."/>
            <person name="Larsen B.B."/>
            <person name="Gryseels S."/>
            <person name="Kraberger S."/>
            <person name="Rowsey D.M."/>
            <person name="Steger L."/>
            <person name="Yule K.M."/>
            <person name="Upham N.S."/>
            <person name="Worobey M."/>
            <person name="Van Doorslaer K."/>
            <person name="Varsani A."/>
        </authorList>
    </citation>
    <scope>NUCLEOTIDE SEQUENCE</scope>
    <source>
        <strain evidence="2">UA08Rod_6404</strain>
    </source>
</reference>